<dbReference type="WBParaSite" id="ASIM_0001304101-mRNA-1">
    <property type="protein sequence ID" value="ASIM_0001304101-mRNA-1"/>
    <property type="gene ID" value="ASIM_0001304101"/>
</dbReference>
<accession>A0A0M3JXG5</accession>
<evidence type="ECO:0000313" key="4">
    <source>
        <dbReference type="EMBL" id="VDK47538.1"/>
    </source>
</evidence>
<gene>
    <name evidence="4" type="ORF">ASIM_LOCUS12507</name>
</gene>
<feature type="domain" description="Saposin B-type" evidence="3">
    <location>
        <begin position="38"/>
        <end position="120"/>
    </location>
</feature>
<dbReference type="PROSITE" id="PS50015">
    <property type="entry name" value="SAP_B"/>
    <property type="match status" value="1"/>
</dbReference>
<feature type="signal peptide" evidence="2">
    <location>
        <begin position="1"/>
        <end position="24"/>
    </location>
</feature>
<keyword evidence="5" id="KW-1185">Reference proteome</keyword>
<dbReference type="SUPFAM" id="SSF47862">
    <property type="entry name" value="Saposin"/>
    <property type="match status" value="1"/>
</dbReference>
<evidence type="ECO:0000259" key="3">
    <source>
        <dbReference type="PROSITE" id="PS50015"/>
    </source>
</evidence>
<dbReference type="Proteomes" id="UP000267096">
    <property type="component" value="Unassembled WGS sequence"/>
</dbReference>
<dbReference type="InterPro" id="IPR011001">
    <property type="entry name" value="Saposin-like"/>
</dbReference>
<dbReference type="InterPro" id="IPR008139">
    <property type="entry name" value="SaposinB_dom"/>
</dbReference>
<proteinExistence type="predicted"/>
<feature type="chain" id="PRO_5043121076" evidence="2">
    <location>
        <begin position="25"/>
        <end position="137"/>
    </location>
</feature>
<reference evidence="6" key="1">
    <citation type="submission" date="2017-02" db="UniProtKB">
        <authorList>
            <consortium name="WormBaseParasite"/>
        </authorList>
    </citation>
    <scope>IDENTIFICATION</scope>
</reference>
<sequence>MRMNFKSGLILFLCIFVLVVESSANSILPYLGDKSAINGLKCDICIKFMQGVVYDIGILKSKALESIERNCSKWFSKKYERYEKCVRVLSEQIVILAQDMEDALNPNSVCVRAHFCKMNASNNRTKHTAQSLSSNNL</sequence>
<evidence type="ECO:0000256" key="2">
    <source>
        <dbReference type="SAM" id="SignalP"/>
    </source>
</evidence>
<dbReference type="EMBL" id="UYRR01031202">
    <property type="protein sequence ID" value="VDK47538.1"/>
    <property type="molecule type" value="Genomic_DNA"/>
</dbReference>
<dbReference type="Gene3D" id="1.10.225.10">
    <property type="entry name" value="Saposin-like"/>
    <property type="match status" value="1"/>
</dbReference>
<evidence type="ECO:0000256" key="1">
    <source>
        <dbReference type="ARBA" id="ARBA00023157"/>
    </source>
</evidence>
<protein>
    <submittedName>
        <fullName evidence="6">Saposin B-type domain-containing protein</fullName>
    </submittedName>
</protein>
<dbReference type="OrthoDB" id="5860304at2759"/>
<dbReference type="AlphaFoldDB" id="A0A0M3JXG5"/>
<reference evidence="4 5" key="2">
    <citation type="submission" date="2018-11" db="EMBL/GenBank/DDBJ databases">
        <authorList>
            <consortium name="Pathogen Informatics"/>
        </authorList>
    </citation>
    <scope>NUCLEOTIDE SEQUENCE [LARGE SCALE GENOMIC DNA]</scope>
</reference>
<organism evidence="6">
    <name type="scientific">Anisakis simplex</name>
    <name type="common">Herring worm</name>
    <dbReference type="NCBI Taxonomy" id="6269"/>
    <lineage>
        <taxon>Eukaryota</taxon>
        <taxon>Metazoa</taxon>
        <taxon>Ecdysozoa</taxon>
        <taxon>Nematoda</taxon>
        <taxon>Chromadorea</taxon>
        <taxon>Rhabditida</taxon>
        <taxon>Spirurina</taxon>
        <taxon>Ascaridomorpha</taxon>
        <taxon>Ascaridoidea</taxon>
        <taxon>Anisakidae</taxon>
        <taxon>Anisakis</taxon>
        <taxon>Anisakis simplex complex</taxon>
    </lineage>
</organism>
<evidence type="ECO:0000313" key="6">
    <source>
        <dbReference type="WBParaSite" id="ASIM_0001304101-mRNA-1"/>
    </source>
</evidence>
<keyword evidence="1" id="KW-1015">Disulfide bond</keyword>
<keyword evidence="2" id="KW-0732">Signal</keyword>
<name>A0A0M3JXG5_ANISI</name>
<evidence type="ECO:0000313" key="5">
    <source>
        <dbReference type="Proteomes" id="UP000267096"/>
    </source>
</evidence>